<accession>A0A0R3X6Z4</accession>
<dbReference type="WBParaSite" id="TTAC_0000930401-mRNA-1">
    <property type="protein sequence ID" value="TTAC_0000930401-mRNA-1"/>
    <property type="gene ID" value="TTAC_0000930401"/>
</dbReference>
<feature type="compositionally biased region" description="Low complexity" evidence="2">
    <location>
        <begin position="106"/>
        <end position="115"/>
    </location>
</feature>
<gene>
    <name evidence="4" type="ORF">TTAC_LOCUS9289</name>
</gene>
<dbReference type="InterPro" id="IPR036236">
    <property type="entry name" value="Znf_C2H2_sf"/>
</dbReference>
<keyword evidence="1" id="KW-0863">Zinc-finger</keyword>
<dbReference type="SMART" id="SM00355">
    <property type="entry name" value="ZnF_C2H2"/>
    <property type="match status" value="3"/>
</dbReference>
<evidence type="ECO:0000256" key="2">
    <source>
        <dbReference type="SAM" id="MobiDB-lite"/>
    </source>
</evidence>
<feature type="region of interest" description="Disordered" evidence="2">
    <location>
        <begin position="106"/>
        <end position="127"/>
    </location>
</feature>
<dbReference type="EMBL" id="UYWX01020749">
    <property type="protein sequence ID" value="VDM34055.1"/>
    <property type="molecule type" value="Genomic_DNA"/>
</dbReference>
<dbReference type="AlphaFoldDB" id="A0A0R3X6Z4"/>
<reference evidence="4 5" key="2">
    <citation type="submission" date="2018-11" db="EMBL/GenBank/DDBJ databases">
        <authorList>
            <consortium name="Pathogen Informatics"/>
        </authorList>
    </citation>
    <scope>NUCLEOTIDE SEQUENCE [LARGE SCALE GENOMIC DNA]</scope>
</reference>
<evidence type="ECO:0000313" key="4">
    <source>
        <dbReference type="EMBL" id="VDM34055.1"/>
    </source>
</evidence>
<evidence type="ECO:0000313" key="5">
    <source>
        <dbReference type="Proteomes" id="UP000274429"/>
    </source>
</evidence>
<evidence type="ECO:0000313" key="6">
    <source>
        <dbReference type="WBParaSite" id="TTAC_0000930401-mRNA-1"/>
    </source>
</evidence>
<keyword evidence="1" id="KW-0862">Zinc</keyword>
<dbReference type="InterPro" id="IPR013087">
    <property type="entry name" value="Znf_C2H2_type"/>
</dbReference>
<dbReference type="PROSITE" id="PS50157">
    <property type="entry name" value="ZINC_FINGER_C2H2_2"/>
    <property type="match status" value="1"/>
</dbReference>
<dbReference type="Gene3D" id="3.30.160.60">
    <property type="entry name" value="Classic Zinc Finger"/>
    <property type="match status" value="1"/>
</dbReference>
<dbReference type="Proteomes" id="UP000274429">
    <property type="component" value="Unassembled WGS sequence"/>
</dbReference>
<keyword evidence="1" id="KW-0479">Metal-binding</keyword>
<dbReference type="OrthoDB" id="6508643at2759"/>
<organism evidence="6">
    <name type="scientific">Hydatigena taeniaeformis</name>
    <name type="common">Feline tapeworm</name>
    <name type="synonym">Taenia taeniaeformis</name>
    <dbReference type="NCBI Taxonomy" id="6205"/>
    <lineage>
        <taxon>Eukaryota</taxon>
        <taxon>Metazoa</taxon>
        <taxon>Spiralia</taxon>
        <taxon>Lophotrochozoa</taxon>
        <taxon>Platyhelminthes</taxon>
        <taxon>Cestoda</taxon>
        <taxon>Eucestoda</taxon>
        <taxon>Cyclophyllidea</taxon>
        <taxon>Taeniidae</taxon>
        <taxon>Hydatigera</taxon>
    </lineage>
</organism>
<sequence length="201" mass="22561">MLKNKDPRLIYVLNGDAIENPHVADPNAQLRHLMNLYCQVKVGGGYKCSACNEEHNDLNGIQQHILGHGDFKLYLCVFCLKGANTLQEMKRHTVMHTGEVCMQRSLLKSPEASESPPSPISKTRERGSSEEDCVINHRCVICGFTSDRLDIVLAHAEYLHPTCRGVINELRLRLLRAAFDPKGYRYGGANEGESSFSYLEN</sequence>
<feature type="domain" description="C2H2-type" evidence="3">
    <location>
        <begin position="74"/>
        <end position="99"/>
    </location>
</feature>
<evidence type="ECO:0000256" key="1">
    <source>
        <dbReference type="PROSITE-ProRule" id="PRU00042"/>
    </source>
</evidence>
<keyword evidence="5" id="KW-1185">Reference proteome</keyword>
<name>A0A0R3X6Z4_HYDTA</name>
<dbReference type="SUPFAM" id="SSF57667">
    <property type="entry name" value="beta-beta-alpha zinc fingers"/>
    <property type="match status" value="1"/>
</dbReference>
<dbReference type="GO" id="GO:0008270">
    <property type="term" value="F:zinc ion binding"/>
    <property type="evidence" value="ECO:0007669"/>
    <property type="project" value="UniProtKB-KW"/>
</dbReference>
<reference evidence="6" key="1">
    <citation type="submission" date="2017-02" db="UniProtKB">
        <authorList>
            <consortium name="WormBaseParasite"/>
        </authorList>
    </citation>
    <scope>IDENTIFICATION</scope>
</reference>
<protein>
    <submittedName>
        <fullName evidence="6">C2H2-type domain-containing protein</fullName>
    </submittedName>
</protein>
<proteinExistence type="predicted"/>
<evidence type="ECO:0000259" key="3">
    <source>
        <dbReference type="PROSITE" id="PS50157"/>
    </source>
</evidence>